<keyword evidence="4 7" id="KW-0479">Metal-binding</keyword>
<accession>A0A5C3KXW2</accession>
<dbReference type="HAMAP" id="MF_01445">
    <property type="entry name" value="TsaD"/>
    <property type="match status" value="1"/>
</dbReference>
<evidence type="ECO:0000256" key="5">
    <source>
        <dbReference type="ARBA" id="ARBA00023315"/>
    </source>
</evidence>
<keyword evidence="3 7" id="KW-0819">tRNA processing</keyword>
<comment type="cofactor">
    <cofactor evidence="7">
        <name>a divalent metal cation</name>
        <dbReference type="ChEBI" id="CHEBI:60240"/>
    </cofactor>
    <text evidence="7">Binds 1 divalent metal cation per subunit.</text>
</comment>
<name>A0A5C3KXW2_COPMA</name>
<dbReference type="InterPro" id="IPR022450">
    <property type="entry name" value="TsaD"/>
</dbReference>
<dbReference type="InterPro" id="IPR043129">
    <property type="entry name" value="ATPase_NBD"/>
</dbReference>
<dbReference type="GO" id="GO:0005739">
    <property type="term" value="C:mitochondrion"/>
    <property type="evidence" value="ECO:0007669"/>
    <property type="project" value="UniProtKB-SubCell"/>
</dbReference>
<dbReference type="EC" id="2.3.1.234" evidence="1"/>
<dbReference type="PANTHER" id="PTHR11735:SF6">
    <property type="entry name" value="TRNA N6-ADENOSINE THREONYLCARBAMOYLTRANSFERASE, MITOCHONDRIAL"/>
    <property type="match status" value="1"/>
</dbReference>
<evidence type="ECO:0000256" key="1">
    <source>
        <dbReference type="ARBA" id="ARBA00012156"/>
    </source>
</evidence>
<dbReference type="STRING" id="230819.A0A5C3KXW2"/>
<evidence type="ECO:0000256" key="7">
    <source>
        <dbReference type="HAMAP-Rule" id="MF_03179"/>
    </source>
</evidence>
<keyword evidence="9" id="KW-0645">Protease</keyword>
<dbReference type="GO" id="GO:0072670">
    <property type="term" value="P:mitochondrial tRNA threonylcarbamoyladenosine modification"/>
    <property type="evidence" value="ECO:0007669"/>
    <property type="project" value="TreeGrafter"/>
</dbReference>
<comment type="subcellular location">
    <subcellularLocation>
        <location evidence="7">Mitochondrion</location>
    </subcellularLocation>
</comment>
<gene>
    <name evidence="9" type="ORF">FA15DRAFT_639233</name>
</gene>
<evidence type="ECO:0000259" key="8">
    <source>
        <dbReference type="Pfam" id="PF00814"/>
    </source>
</evidence>
<dbReference type="NCBIfam" id="TIGR00329">
    <property type="entry name" value="gcp_kae1"/>
    <property type="match status" value="1"/>
</dbReference>
<dbReference type="OrthoDB" id="10259622at2759"/>
<dbReference type="GO" id="GO:0061711">
    <property type="term" value="F:tRNA N(6)-L-threonylcarbamoyladenine synthase activity"/>
    <property type="evidence" value="ECO:0007669"/>
    <property type="project" value="UniProtKB-EC"/>
</dbReference>
<keyword evidence="2 7" id="KW-0808">Transferase</keyword>
<dbReference type="Gene3D" id="3.30.420.40">
    <property type="match status" value="2"/>
</dbReference>
<dbReference type="EMBL" id="ML210185">
    <property type="protein sequence ID" value="TFK25491.1"/>
    <property type="molecule type" value="Genomic_DNA"/>
</dbReference>
<organism evidence="9 10">
    <name type="scientific">Coprinopsis marcescibilis</name>
    <name type="common">Agaric fungus</name>
    <name type="synonym">Psathyrella marcescibilis</name>
    <dbReference type="NCBI Taxonomy" id="230819"/>
    <lineage>
        <taxon>Eukaryota</taxon>
        <taxon>Fungi</taxon>
        <taxon>Dikarya</taxon>
        <taxon>Basidiomycota</taxon>
        <taxon>Agaricomycotina</taxon>
        <taxon>Agaricomycetes</taxon>
        <taxon>Agaricomycetidae</taxon>
        <taxon>Agaricales</taxon>
        <taxon>Agaricineae</taxon>
        <taxon>Psathyrellaceae</taxon>
        <taxon>Coprinopsis</taxon>
    </lineage>
</organism>
<dbReference type="GO" id="GO:0008233">
    <property type="term" value="F:peptidase activity"/>
    <property type="evidence" value="ECO:0007669"/>
    <property type="project" value="UniProtKB-KW"/>
</dbReference>
<evidence type="ECO:0000313" key="9">
    <source>
        <dbReference type="EMBL" id="TFK25491.1"/>
    </source>
</evidence>
<dbReference type="InterPro" id="IPR000905">
    <property type="entry name" value="Gcp-like_dom"/>
</dbReference>
<comment type="subunit">
    <text evidence="7">Homodimer.</text>
</comment>
<reference evidence="9 10" key="1">
    <citation type="journal article" date="2019" name="Nat. Ecol. Evol.">
        <title>Megaphylogeny resolves global patterns of mushroom evolution.</title>
        <authorList>
            <person name="Varga T."/>
            <person name="Krizsan K."/>
            <person name="Foldi C."/>
            <person name="Dima B."/>
            <person name="Sanchez-Garcia M."/>
            <person name="Sanchez-Ramirez S."/>
            <person name="Szollosi G.J."/>
            <person name="Szarkandi J.G."/>
            <person name="Papp V."/>
            <person name="Albert L."/>
            <person name="Andreopoulos W."/>
            <person name="Angelini C."/>
            <person name="Antonin V."/>
            <person name="Barry K.W."/>
            <person name="Bougher N.L."/>
            <person name="Buchanan P."/>
            <person name="Buyck B."/>
            <person name="Bense V."/>
            <person name="Catcheside P."/>
            <person name="Chovatia M."/>
            <person name="Cooper J."/>
            <person name="Damon W."/>
            <person name="Desjardin D."/>
            <person name="Finy P."/>
            <person name="Geml J."/>
            <person name="Haridas S."/>
            <person name="Hughes K."/>
            <person name="Justo A."/>
            <person name="Karasinski D."/>
            <person name="Kautmanova I."/>
            <person name="Kiss B."/>
            <person name="Kocsube S."/>
            <person name="Kotiranta H."/>
            <person name="LaButti K.M."/>
            <person name="Lechner B.E."/>
            <person name="Liimatainen K."/>
            <person name="Lipzen A."/>
            <person name="Lukacs Z."/>
            <person name="Mihaltcheva S."/>
            <person name="Morgado L.N."/>
            <person name="Niskanen T."/>
            <person name="Noordeloos M.E."/>
            <person name="Ohm R.A."/>
            <person name="Ortiz-Santana B."/>
            <person name="Ovrebo C."/>
            <person name="Racz N."/>
            <person name="Riley R."/>
            <person name="Savchenko A."/>
            <person name="Shiryaev A."/>
            <person name="Soop K."/>
            <person name="Spirin V."/>
            <person name="Szebenyi C."/>
            <person name="Tomsovsky M."/>
            <person name="Tulloss R.E."/>
            <person name="Uehling J."/>
            <person name="Grigoriev I.V."/>
            <person name="Vagvolgyi C."/>
            <person name="Papp T."/>
            <person name="Martin F.M."/>
            <person name="Miettinen O."/>
            <person name="Hibbett D.S."/>
            <person name="Nagy L.G."/>
        </authorList>
    </citation>
    <scope>NUCLEOTIDE SEQUENCE [LARGE SCALE GENOMIC DNA]</scope>
    <source>
        <strain evidence="9 10">CBS 121175</strain>
    </source>
</reference>
<proteinExistence type="inferred from homology"/>
<comment type="catalytic activity">
    <reaction evidence="6 7">
        <text>L-threonylcarbamoyladenylate + adenosine(37) in tRNA = N(6)-L-threonylcarbamoyladenosine(37) in tRNA + AMP + H(+)</text>
        <dbReference type="Rhea" id="RHEA:37059"/>
        <dbReference type="Rhea" id="RHEA-COMP:10162"/>
        <dbReference type="Rhea" id="RHEA-COMP:10163"/>
        <dbReference type="ChEBI" id="CHEBI:15378"/>
        <dbReference type="ChEBI" id="CHEBI:73682"/>
        <dbReference type="ChEBI" id="CHEBI:74411"/>
        <dbReference type="ChEBI" id="CHEBI:74418"/>
        <dbReference type="ChEBI" id="CHEBI:456215"/>
        <dbReference type="EC" id="2.3.1.234"/>
    </reaction>
</comment>
<dbReference type="PANTHER" id="PTHR11735">
    <property type="entry name" value="TRNA N6-ADENOSINE THREONYLCARBAMOYLTRANSFERASE"/>
    <property type="match status" value="1"/>
</dbReference>
<evidence type="ECO:0000256" key="2">
    <source>
        <dbReference type="ARBA" id="ARBA00022679"/>
    </source>
</evidence>
<evidence type="ECO:0000313" key="10">
    <source>
        <dbReference type="Proteomes" id="UP000307440"/>
    </source>
</evidence>
<dbReference type="FunFam" id="3.30.420.40:FF:000012">
    <property type="entry name" value="tRNA N6-adenosine threonylcarbamoyltransferase"/>
    <property type="match status" value="1"/>
</dbReference>
<dbReference type="Pfam" id="PF00814">
    <property type="entry name" value="TsaD"/>
    <property type="match status" value="1"/>
</dbReference>
<protein>
    <recommendedName>
        <fullName evidence="1">N(6)-L-threonylcarbamoyladenine synthase</fullName>
        <ecNumber evidence="1">2.3.1.234</ecNumber>
    </recommendedName>
</protein>
<dbReference type="SUPFAM" id="SSF53067">
    <property type="entry name" value="Actin-like ATPase domain"/>
    <property type="match status" value="1"/>
</dbReference>
<sequence length="386" mass="42446">MLRLLHPRARARQSIRTPIRISTFTVLAVESSADDTCAAVVTSSRKILSSVVLKQLTLHEKYGGIEPITAIQAHQRNMPLAVRRALQEAQVDIVRDIDGIAFTRGPGMNGCLSVGMNAAKTLAAALAKPLVGVHHMQAHALTPLLTSDTAEAPQFPFLTLLISGGHTMILLAESDVKFKILVNTADQAIGRVIDKVSALLAIPWTHLGPGHALEEYCKDVPEGDKVSLGNPTMRGKMEFSFSGVHSQVERYLRNGGGLEQLSQDRRKALAFSFQDAAFSQLDDKIRLAHNWCQSQSIRVGHLVVSGGVASNQRLRSRLNVCLKELDPDMPVKAVFPPPNLCTDNAAMIGWASMRRFLLKDYDEYEIELRPKWSLEDLALGRNSYLD</sequence>
<evidence type="ECO:0000256" key="4">
    <source>
        <dbReference type="ARBA" id="ARBA00022723"/>
    </source>
</evidence>
<evidence type="ECO:0000256" key="3">
    <source>
        <dbReference type="ARBA" id="ARBA00022694"/>
    </source>
</evidence>
<dbReference type="Proteomes" id="UP000307440">
    <property type="component" value="Unassembled WGS sequence"/>
</dbReference>
<keyword evidence="7" id="KW-0496">Mitochondrion</keyword>
<dbReference type="InterPro" id="IPR017861">
    <property type="entry name" value="KAE1/TsaD"/>
</dbReference>
<comment type="similarity">
    <text evidence="7">Belongs to the KAE1 / TsaD family.</text>
</comment>
<dbReference type="CDD" id="cd24134">
    <property type="entry name" value="ASKHA_NBD_OSGEPL1_QRI7_euk"/>
    <property type="match status" value="1"/>
</dbReference>
<evidence type="ECO:0000256" key="6">
    <source>
        <dbReference type="ARBA" id="ARBA00048117"/>
    </source>
</evidence>
<keyword evidence="9" id="KW-0378">Hydrolase</keyword>
<dbReference type="PRINTS" id="PR00789">
    <property type="entry name" value="OSIALOPTASE"/>
</dbReference>
<dbReference type="AlphaFoldDB" id="A0A5C3KXW2"/>
<keyword evidence="10" id="KW-1185">Reference proteome</keyword>
<comment type="function">
    <text evidence="7">Required for the formation of a threonylcarbamoyl group on adenosine at position 37 (t(6)A37) in mitochondrial tRNAs that read codons beginning with adenine. Probably involved in the transfer of the threonylcarbamoyl moiety of threonylcarbamoyl-AMP (TC-AMP) to the N6 group of A37. Involved in mitochondrial genome maintenance.</text>
</comment>
<dbReference type="GO" id="GO:0046872">
    <property type="term" value="F:metal ion binding"/>
    <property type="evidence" value="ECO:0007669"/>
    <property type="project" value="UniProtKB-KW"/>
</dbReference>
<feature type="domain" description="Gcp-like" evidence="8">
    <location>
        <begin position="46"/>
        <end position="350"/>
    </location>
</feature>
<dbReference type="GO" id="GO:0006508">
    <property type="term" value="P:proteolysis"/>
    <property type="evidence" value="ECO:0007669"/>
    <property type="project" value="UniProtKB-KW"/>
</dbReference>
<keyword evidence="5 7" id="KW-0012">Acyltransferase</keyword>